<dbReference type="AlphaFoldDB" id="A0A5C4XFS1"/>
<evidence type="ECO:0000313" key="4">
    <source>
        <dbReference type="EMBL" id="TNM62336.1"/>
    </source>
</evidence>
<dbReference type="RefSeq" id="WP_139677962.1">
    <property type="nucleotide sequence ID" value="NZ_VDMN01000004.1"/>
</dbReference>
<dbReference type="PANTHER" id="PTHR30388">
    <property type="entry name" value="ALDEHYDE OXIDOREDUCTASE MOLYBDENUM COFACTOR ASSEMBLY PROTEIN"/>
    <property type="match status" value="1"/>
</dbReference>
<name>A0A5C4XFS1_9HYPH</name>
<sequence>MTVSTHPSLGNKEHRITFPDRANNFEPDATNGVTAEILPVPTKAFSTDSAVEVLDYAIQAVEAGRLVALCTLVEIRGGSSRSLGAHMAVADDGLYCGYVSGGCTEAVVAAEAMQAISKGHDRFVMLGEGSPFFDIVLPCGGGVTVAVHIMRDIRSIREVMEGLHCRRRTSLSYNPGSQSLSFVSGEADAGWNDEVFLTSYRPAVRILLSGHTLEVDIAAKVARAAGYEVLHYDVAVGEVPGETLIDDDTAVALLQHDLELEIPVLDAALHAHPFYLGALGSSRTHAKRMQRLREFGHSQEAIDRIKAPIGLFGPARDAQSLALSVIADIAACRQAALVRA</sequence>
<feature type="region of interest" description="Disordered" evidence="1">
    <location>
        <begin position="1"/>
        <end position="22"/>
    </location>
</feature>
<feature type="domain" description="XdhC Rossmann" evidence="3">
    <location>
        <begin position="216"/>
        <end position="329"/>
    </location>
</feature>
<comment type="caution">
    <text evidence="4">The sequence shown here is derived from an EMBL/GenBank/DDBJ whole genome shotgun (WGS) entry which is preliminary data.</text>
</comment>
<keyword evidence="5" id="KW-1185">Reference proteome</keyword>
<protein>
    <submittedName>
        <fullName evidence="4">XdhC family protein</fullName>
    </submittedName>
</protein>
<dbReference type="Gene3D" id="3.40.50.720">
    <property type="entry name" value="NAD(P)-binding Rossmann-like Domain"/>
    <property type="match status" value="1"/>
</dbReference>
<dbReference type="InterPro" id="IPR003777">
    <property type="entry name" value="XdhC_CoxI"/>
</dbReference>
<dbReference type="Proteomes" id="UP000311605">
    <property type="component" value="Unassembled WGS sequence"/>
</dbReference>
<feature type="domain" description="XdhC- CoxI" evidence="2">
    <location>
        <begin position="61"/>
        <end position="123"/>
    </location>
</feature>
<dbReference type="Pfam" id="PF02625">
    <property type="entry name" value="XdhC_CoxI"/>
    <property type="match status" value="1"/>
</dbReference>
<dbReference type="Pfam" id="PF13478">
    <property type="entry name" value="XdhC_C"/>
    <property type="match status" value="1"/>
</dbReference>
<organism evidence="4 5">
    <name type="scientific">Aliirhizobium smilacinae</name>
    <dbReference type="NCBI Taxonomy" id="1395944"/>
    <lineage>
        <taxon>Bacteria</taxon>
        <taxon>Pseudomonadati</taxon>
        <taxon>Pseudomonadota</taxon>
        <taxon>Alphaproteobacteria</taxon>
        <taxon>Hyphomicrobiales</taxon>
        <taxon>Rhizobiaceae</taxon>
        <taxon>Aliirhizobium</taxon>
    </lineage>
</organism>
<gene>
    <name evidence="4" type="ORF">FHP24_19910</name>
</gene>
<dbReference type="EMBL" id="VDMN01000004">
    <property type="protein sequence ID" value="TNM62336.1"/>
    <property type="molecule type" value="Genomic_DNA"/>
</dbReference>
<dbReference type="PANTHER" id="PTHR30388:SF4">
    <property type="entry name" value="MOLYBDENUM COFACTOR INSERTION CHAPERONE PAOD"/>
    <property type="match status" value="1"/>
</dbReference>
<reference evidence="4 5" key="1">
    <citation type="submission" date="2019-06" db="EMBL/GenBank/DDBJ databases">
        <title>The draft genome of Rhizobium smilacinae PTYR-5.</title>
        <authorList>
            <person name="Liu L."/>
            <person name="Li L."/>
            <person name="Zhang X."/>
        </authorList>
    </citation>
    <scope>NUCLEOTIDE SEQUENCE [LARGE SCALE GENOMIC DNA]</scope>
    <source>
        <strain evidence="4 5">PTYR-5</strain>
    </source>
</reference>
<evidence type="ECO:0000259" key="3">
    <source>
        <dbReference type="Pfam" id="PF13478"/>
    </source>
</evidence>
<evidence type="ECO:0000256" key="1">
    <source>
        <dbReference type="SAM" id="MobiDB-lite"/>
    </source>
</evidence>
<proteinExistence type="predicted"/>
<accession>A0A5C4XFS1</accession>
<dbReference type="InterPro" id="IPR027051">
    <property type="entry name" value="XdhC_Rossmann_dom"/>
</dbReference>
<dbReference type="InterPro" id="IPR052698">
    <property type="entry name" value="MoCofactor_Util/Proc"/>
</dbReference>
<evidence type="ECO:0000313" key="5">
    <source>
        <dbReference type="Proteomes" id="UP000311605"/>
    </source>
</evidence>
<evidence type="ECO:0000259" key="2">
    <source>
        <dbReference type="Pfam" id="PF02625"/>
    </source>
</evidence>
<dbReference type="OrthoDB" id="9815497at2"/>